<organism evidence="2 3">
    <name type="scientific">Mixta hanseatica</name>
    <dbReference type="NCBI Taxonomy" id="2872648"/>
    <lineage>
        <taxon>Bacteria</taxon>
        <taxon>Pseudomonadati</taxon>
        <taxon>Pseudomonadota</taxon>
        <taxon>Gammaproteobacteria</taxon>
        <taxon>Enterobacterales</taxon>
        <taxon>Erwiniaceae</taxon>
        <taxon>Mixta</taxon>
    </lineage>
</organism>
<evidence type="ECO:0000313" key="2">
    <source>
        <dbReference type="EMBL" id="UQY45912.1"/>
    </source>
</evidence>
<feature type="domain" description="EAL" evidence="1">
    <location>
        <begin position="1"/>
        <end position="240"/>
    </location>
</feature>
<evidence type="ECO:0000259" key="1">
    <source>
        <dbReference type="PROSITE" id="PS50883"/>
    </source>
</evidence>
<gene>
    <name evidence="2" type="ORF">K6958_09875</name>
</gene>
<dbReference type="InterPro" id="IPR035919">
    <property type="entry name" value="EAL_sf"/>
</dbReference>
<keyword evidence="3" id="KW-1185">Reference proteome</keyword>
<dbReference type="InterPro" id="IPR001633">
    <property type="entry name" value="EAL_dom"/>
</dbReference>
<dbReference type="PROSITE" id="PS50883">
    <property type="entry name" value="EAL"/>
    <property type="match status" value="1"/>
</dbReference>
<dbReference type="RefSeq" id="WP_249894465.1">
    <property type="nucleotide sequence ID" value="NZ_CP082904.1"/>
</dbReference>
<name>A0ABY4RDV5_9GAMM</name>
<dbReference type="EMBL" id="CP082904">
    <property type="protein sequence ID" value="UQY45912.1"/>
    <property type="molecule type" value="Genomic_DNA"/>
</dbReference>
<dbReference type="SUPFAM" id="SSF141868">
    <property type="entry name" value="EAL domain-like"/>
    <property type="match status" value="1"/>
</dbReference>
<reference evidence="2" key="1">
    <citation type="submission" date="2021-09" db="EMBL/GenBank/DDBJ databases">
        <title>First case of bloodstream infection caused by Mixta hanseatica sp. nov., a member of the Erwiniaceae family.</title>
        <authorList>
            <person name="Both A."/>
            <person name="Huang J."/>
            <person name="Wenzel P."/>
            <person name="Aepfelbacher M."/>
            <person name="Rohde H."/>
            <person name="Christner M."/>
            <person name="Hentschke M."/>
        </authorList>
    </citation>
    <scope>NUCLEOTIDE SEQUENCE</scope>
    <source>
        <strain evidence="2">X22927</strain>
    </source>
</reference>
<evidence type="ECO:0000313" key="3">
    <source>
        <dbReference type="Proteomes" id="UP001056635"/>
    </source>
</evidence>
<proteinExistence type="predicted"/>
<protein>
    <submittedName>
        <fullName evidence="2">EAL domain-containing protein</fullName>
    </submittedName>
</protein>
<dbReference type="Pfam" id="PF00563">
    <property type="entry name" value="EAL"/>
    <property type="match status" value="1"/>
</dbReference>
<accession>A0ABY4RDV5</accession>
<dbReference type="Proteomes" id="UP001056635">
    <property type="component" value="Chromosome"/>
</dbReference>
<sequence length="247" mass="27640">MTTPVFADYFIHTAFNPVYALNGRLLAVDLLSSFTHTSLNVVVPQDILLSQFDSEQRLQTLQKQIGIIEHYHDFFLQNNVAVILNVDEEMAETILSSEFLLRKLRPFQALELAIGENFPNFRAGKEDPLLSALSDNFNLTLNNFGSGKAPAKAVYDNLFARIRLDKHFLQQTLKRVTYASMLKAIVHQLSDHCQQFIVTGVDDPATLNHIAPFGFAGMQGALFPPVPENELATLTEQPDGFSDGQCR</sequence>
<dbReference type="Gene3D" id="3.20.20.450">
    <property type="entry name" value="EAL domain"/>
    <property type="match status" value="1"/>
</dbReference>